<dbReference type="AlphaFoldDB" id="A0A2P7SLV1"/>
<keyword evidence="8 14" id="KW-0418">Kinase</keyword>
<accession>A0A2P7SLV1</accession>
<dbReference type="InterPro" id="IPR006189">
    <property type="entry name" value="CHASE_dom"/>
</dbReference>
<evidence type="ECO:0000256" key="10">
    <source>
        <dbReference type="ARBA" id="ARBA00022989"/>
    </source>
</evidence>
<feature type="transmembrane region" description="Helical" evidence="12">
    <location>
        <begin position="300"/>
        <end position="322"/>
    </location>
</feature>
<keyword evidence="11 12" id="KW-0472">Membrane</keyword>
<comment type="caution">
    <text evidence="14">The sequence shown here is derived from an EMBL/GenBank/DDBJ whole genome shotgun (WGS) entry which is preliminary data.</text>
</comment>
<dbReference type="InterPro" id="IPR036890">
    <property type="entry name" value="HATPase_C_sf"/>
</dbReference>
<name>A0A2P7SLV1_9HYPH</name>
<evidence type="ECO:0000256" key="3">
    <source>
        <dbReference type="ARBA" id="ARBA00012438"/>
    </source>
</evidence>
<dbReference type="PANTHER" id="PTHR41523:SF8">
    <property type="entry name" value="ETHYLENE RESPONSE SENSOR PROTEIN"/>
    <property type="match status" value="1"/>
</dbReference>
<evidence type="ECO:0000256" key="1">
    <source>
        <dbReference type="ARBA" id="ARBA00000085"/>
    </source>
</evidence>
<evidence type="ECO:0000256" key="7">
    <source>
        <dbReference type="ARBA" id="ARBA00022741"/>
    </source>
</evidence>
<dbReference type="RefSeq" id="WP_106771544.1">
    <property type="nucleotide sequence ID" value="NZ_PXYK01000005.1"/>
</dbReference>
<dbReference type="SMART" id="SM01079">
    <property type="entry name" value="CHASE"/>
    <property type="match status" value="1"/>
</dbReference>
<dbReference type="InterPro" id="IPR011102">
    <property type="entry name" value="Sig_transdc_His_kinase_HWE"/>
</dbReference>
<gene>
    <name evidence="14" type="ORF">C7I84_07320</name>
</gene>
<dbReference type="OrthoDB" id="341208at2"/>
<dbReference type="InterPro" id="IPR042240">
    <property type="entry name" value="CHASE_sf"/>
</dbReference>
<dbReference type="EC" id="2.7.13.3" evidence="3"/>
<evidence type="ECO:0000256" key="11">
    <source>
        <dbReference type="ARBA" id="ARBA00023136"/>
    </source>
</evidence>
<dbReference type="PANTHER" id="PTHR41523">
    <property type="entry name" value="TWO-COMPONENT SYSTEM SENSOR PROTEIN"/>
    <property type="match status" value="1"/>
</dbReference>
<evidence type="ECO:0000256" key="6">
    <source>
        <dbReference type="ARBA" id="ARBA00022692"/>
    </source>
</evidence>
<keyword evidence="9" id="KW-0067">ATP-binding</keyword>
<dbReference type="PROSITE" id="PS50839">
    <property type="entry name" value="CHASE"/>
    <property type="match status" value="1"/>
</dbReference>
<keyword evidence="5" id="KW-0808">Transferase</keyword>
<sequence>MKKLLPYLAFAAVAIASLVTAGYAYRTGEEAARYKFQAAADDALSRLQSRLQLDLSLLVSTQAFFEARFGNVTRVEFRDYYRALEVKDNFPGLRGLGFAALVAPGGEPLLEQRLATEHGADLKVYPPSDQEWRTPITLFEPLDDDTRTAIGYDMYSDQVRRAAIEATLATGQARSSGLVVLGQATGGAQPAPGILVFSALRSKLPGREDKNDPPAGLVYASFRTSELFYAALARPPLLPASVEVFDGEPSIDRLLFRSEVPPDQRFSDDFLVTRELTVAGRKWTFQFRPTSAFERPSSRALPVLLGLAGLMLAGAIATVARYQQRAYEAKSRLHETTERSLAEKDLMLQEMKHRIKNSIARVLAIARQTAANSADIKEFSDSFASRLQAMSASQDMLTRSRWQKAELRDLLRIELEQVFGKELPEDALKGPKVLLNETSTQALGLTFHELATNALKYGAIGSSAAALAVTWTVERGSSERRLKLRWEERGPSAQEPVKPAGFGTKLIDMNITRELRGKIAREYGEAGLTIEIDIPLDRELNRNGQA</sequence>
<organism evidence="14 15">
    <name type="scientific">Kumtagia ephedrae</name>
    <dbReference type="NCBI Taxonomy" id="2116701"/>
    <lineage>
        <taxon>Bacteria</taxon>
        <taxon>Pseudomonadati</taxon>
        <taxon>Pseudomonadota</taxon>
        <taxon>Alphaproteobacteria</taxon>
        <taxon>Hyphomicrobiales</taxon>
        <taxon>Phyllobacteriaceae</taxon>
        <taxon>Kumtagia</taxon>
    </lineage>
</organism>
<comment type="subcellular location">
    <subcellularLocation>
        <location evidence="2">Membrane</location>
    </subcellularLocation>
</comment>
<evidence type="ECO:0000256" key="12">
    <source>
        <dbReference type="SAM" id="Phobius"/>
    </source>
</evidence>
<dbReference type="Gene3D" id="3.30.450.350">
    <property type="entry name" value="CHASE domain"/>
    <property type="match status" value="1"/>
</dbReference>
<protein>
    <recommendedName>
        <fullName evidence="3">histidine kinase</fullName>
        <ecNumber evidence="3">2.7.13.3</ecNumber>
    </recommendedName>
</protein>
<dbReference type="GO" id="GO:0016020">
    <property type="term" value="C:membrane"/>
    <property type="evidence" value="ECO:0007669"/>
    <property type="project" value="UniProtKB-SubCell"/>
</dbReference>
<evidence type="ECO:0000256" key="9">
    <source>
        <dbReference type="ARBA" id="ARBA00022840"/>
    </source>
</evidence>
<evidence type="ECO:0000256" key="5">
    <source>
        <dbReference type="ARBA" id="ARBA00022679"/>
    </source>
</evidence>
<reference evidence="14 15" key="1">
    <citation type="submission" date="2018-03" db="EMBL/GenBank/DDBJ databases">
        <title>The draft genome of Mesorhizobium sp. 6GN-30.</title>
        <authorList>
            <person name="Liu L."/>
            <person name="Li L."/>
            <person name="Wang T."/>
            <person name="Zhang X."/>
            <person name="Liang L."/>
        </authorList>
    </citation>
    <scope>NUCLEOTIDE SEQUENCE [LARGE SCALE GENOMIC DNA]</scope>
    <source>
        <strain evidence="14 15">6GN30</strain>
    </source>
</reference>
<evidence type="ECO:0000256" key="2">
    <source>
        <dbReference type="ARBA" id="ARBA00004370"/>
    </source>
</evidence>
<dbReference type="Pfam" id="PF03924">
    <property type="entry name" value="CHASE"/>
    <property type="match status" value="1"/>
</dbReference>
<proteinExistence type="predicted"/>
<keyword evidence="7" id="KW-0547">Nucleotide-binding</keyword>
<dbReference type="GO" id="GO:0007165">
    <property type="term" value="P:signal transduction"/>
    <property type="evidence" value="ECO:0007669"/>
    <property type="project" value="UniProtKB-ARBA"/>
</dbReference>
<keyword evidence="4" id="KW-0597">Phosphoprotein</keyword>
<evidence type="ECO:0000256" key="8">
    <source>
        <dbReference type="ARBA" id="ARBA00022777"/>
    </source>
</evidence>
<dbReference type="Proteomes" id="UP000241229">
    <property type="component" value="Unassembled WGS sequence"/>
</dbReference>
<comment type="catalytic activity">
    <reaction evidence="1">
        <text>ATP + protein L-histidine = ADP + protein N-phospho-L-histidine.</text>
        <dbReference type="EC" id="2.7.13.3"/>
    </reaction>
</comment>
<evidence type="ECO:0000256" key="4">
    <source>
        <dbReference type="ARBA" id="ARBA00022553"/>
    </source>
</evidence>
<evidence type="ECO:0000313" key="15">
    <source>
        <dbReference type="Proteomes" id="UP000241229"/>
    </source>
</evidence>
<evidence type="ECO:0000259" key="13">
    <source>
        <dbReference type="PROSITE" id="PS50839"/>
    </source>
</evidence>
<keyword evidence="15" id="KW-1185">Reference proteome</keyword>
<keyword evidence="10 12" id="KW-1133">Transmembrane helix</keyword>
<dbReference type="EMBL" id="PXYK01000005">
    <property type="protein sequence ID" value="PSJ63482.1"/>
    <property type="molecule type" value="Genomic_DNA"/>
</dbReference>
<keyword evidence="6 12" id="KW-0812">Transmembrane</keyword>
<feature type="domain" description="CHASE" evidence="13">
    <location>
        <begin position="68"/>
        <end position="234"/>
    </location>
</feature>
<dbReference type="GO" id="GO:0004673">
    <property type="term" value="F:protein histidine kinase activity"/>
    <property type="evidence" value="ECO:0007669"/>
    <property type="project" value="UniProtKB-EC"/>
</dbReference>
<dbReference type="GO" id="GO:0005524">
    <property type="term" value="F:ATP binding"/>
    <property type="evidence" value="ECO:0007669"/>
    <property type="project" value="UniProtKB-KW"/>
</dbReference>
<evidence type="ECO:0000313" key="14">
    <source>
        <dbReference type="EMBL" id="PSJ63482.1"/>
    </source>
</evidence>
<dbReference type="Pfam" id="PF07536">
    <property type="entry name" value="HWE_HK"/>
    <property type="match status" value="1"/>
</dbReference>
<dbReference type="Gene3D" id="3.30.565.10">
    <property type="entry name" value="Histidine kinase-like ATPase, C-terminal domain"/>
    <property type="match status" value="1"/>
</dbReference>
<dbReference type="SMART" id="SM00911">
    <property type="entry name" value="HWE_HK"/>
    <property type="match status" value="1"/>
</dbReference>